<protein>
    <submittedName>
        <fullName evidence="2">Uncharacterized protein</fullName>
    </submittedName>
</protein>
<gene>
    <name evidence="2" type="ORF">PCOR1329_LOCUS85479</name>
</gene>
<feature type="compositionally biased region" description="Low complexity" evidence="1">
    <location>
        <begin position="313"/>
        <end position="322"/>
    </location>
</feature>
<feature type="compositionally biased region" description="Low complexity" evidence="1">
    <location>
        <begin position="254"/>
        <end position="265"/>
    </location>
</feature>
<comment type="caution">
    <text evidence="2">The sequence shown here is derived from an EMBL/GenBank/DDBJ whole genome shotgun (WGS) entry which is preliminary data.</text>
</comment>
<feature type="compositionally biased region" description="Low complexity" evidence="1">
    <location>
        <begin position="336"/>
        <end position="360"/>
    </location>
</feature>
<feature type="region of interest" description="Disordered" evidence="1">
    <location>
        <begin position="221"/>
        <end position="378"/>
    </location>
</feature>
<accession>A0ABN9YFM6</accession>
<dbReference type="EMBL" id="CAUYUJ010022621">
    <property type="protein sequence ID" value="CAK0911649.1"/>
    <property type="molecule type" value="Genomic_DNA"/>
</dbReference>
<reference evidence="2" key="1">
    <citation type="submission" date="2023-10" db="EMBL/GenBank/DDBJ databases">
        <authorList>
            <person name="Chen Y."/>
            <person name="Shah S."/>
            <person name="Dougan E. K."/>
            <person name="Thang M."/>
            <person name="Chan C."/>
        </authorList>
    </citation>
    <scope>NUCLEOTIDE SEQUENCE [LARGE SCALE GENOMIC DNA]</scope>
</reference>
<name>A0ABN9YFM6_9DINO</name>
<feature type="compositionally biased region" description="Acidic residues" evidence="1">
    <location>
        <begin position="406"/>
        <end position="415"/>
    </location>
</feature>
<feature type="compositionally biased region" description="Basic residues" evidence="1">
    <location>
        <begin position="523"/>
        <end position="536"/>
    </location>
</feature>
<feature type="compositionally biased region" description="Basic and acidic residues" evidence="1">
    <location>
        <begin position="470"/>
        <end position="482"/>
    </location>
</feature>
<feature type="region of interest" description="Disordered" evidence="1">
    <location>
        <begin position="404"/>
        <end position="570"/>
    </location>
</feature>
<feature type="compositionally biased region" description="Low complexity" evidence="1">
    <location>
        <begin position="229"/>
        <end position="245"/>
    </location>
</feature>
<evidence type="ECO:0000313" key="2">
    <source>
        <dbReference type="EMBL" id="CAK0911649.1"/>
    </source>
</evidence>
<feature type="compositionally biased region" description="Low complexity" evidence="1">
    <location>
        <begin position="416"/>
        <end position="469"/>
    </location>
</feature>
<evidence type="ECO:0000256" key="1">
    <source>
        <dbReference type="SAM" id="MobiDB-lite"/>
    </source>
</evidence>
<organism evidence="2 3">
    <name type="scientific">Prorocentrum cordatum</name>
    <dbReference type="NCBI Taxonomy" id="2364126"/>
    <lineage>
        <taxon>Eukaryota</taxon>
        <taxon>Sar</taxon>
        <taxon>Alveolata</taxon>
        <taxon>Dinophyceae</taxon>
        <taxon>Prorocentrales</taxon>
        <taxon>Prorocentraceae</taxon>
        <taxon>Prorocentrum</taxon>
    </lineage>
</organism>
<dbReference type="Proteomes" id="UP001189429">
    <property type="component" value="Unassembled WGS sequence"/>
</dbReference>
<feature type="non-terminal residue" evidence="2">
    <location>
        <position position="1"/>
    </location>
</feature>
<feature type="compositionally biased region" description="Low complexity" evidence="1">
    <location>
        <begin position="537"/>
        <end position="559"/>
    </location>
</feature>
<keyword evidence="3" id="KW-1185">Reference proteome</keyword>
<evidence type="ECO:0000313" key="3">
    <source>
        <dbReference type="Proteomes" id="UP001189429"/>
    </source>
</evidence>
<proteinExistence type="predicted"/>
<sequence>ESAGRVELWCRRCGIEDLTVLALHAAPGLQWGGGEAGPAPPGAEALREAAEALGDRCEPGDTCVLHLAGLGALCEAGGSSPLIGAYFLGRLASRVAVVCMADSARGLRLLDAEDSDGVLRAKQLRVAFLALGAPGTAAASSAVAGPQLGLPATATMRTAAELSLDEGPCFLTCGDFLSQMGEQAQDMAVAAGVPPLEVHLRSHPDDQTVGQMRWPIAMAPKNNAKSSEPAAGTTPATATALPARAVSRRRYTSAAPAPATVPAEACRSPARAGSLQPAPRGGTGGRRAPGGPPRREVPGTPSSPLGRPERQQPQRQQPSRPRSSPPPAVASERGEGLPALGAAAAGEAAVGPPGASSAEAAEADEEGASGATSAGIPGCEGLAVFRSALGGDDAAMSVVDGSWELLPDDAGDADDAAVAPAPTGGVAAGLAQEEAPAPASAAAAPPAKSAGRARSAAQAPQEAAPAAAAAERRRGGRPERHGAAGPPPHSQSRRRAPPTSIGAFSLMMTGGGLKDQEQPGAHLRQRGARSKPHRAGAQRSQQQAPSVAAAAPTASPSRAADSDGEDSCVE</sequence>